<dbReference type="InterPro" id="IPR036480">
    <property type="entry name" value="CarbP_synth_ssu_N_sf"/>
</dbReference>
<dbReference type="EC" id="6.3.5.5" evidence="11"/>
<comment type="catalytic activity">
    <reaction evidence="9 11">
        <text>hydrogencarbonate + L-glutamine + 2 ATP + H2O = carbamoyl phosphate + L-glutamate + 2 ADP + phosphate + 2 H(+)</text>
        <dbReference type="Rhea" id="RHEA:18633"/>
        <dbReference type="ChEBI" id="CHEBI:15377"/>
        <dbReference type="ChEBI" id="CHEBI:15378"/>
        <dbReference type="ChEBI" id="CHEBI:17544"/>
        <dbReference type="ChEBI" id="CHEBI:29985"/>
        <dbReference type="ChEBI" id="CHEBI:30616"/>
        <dbReference type="ChEBI" id="CHEBI:43474"/>
        <dbReference type="ChEBI" id="CHEBI:58228"/>
        <dbReference type="ChEBI" id="CHEBI:58359"/>
        <dbReference type="ChEBI" id="CHEBI:456216"/>
        <dbReference type="EC" id="6.3.5.5"/>
    </reaction>
</comment>
<feature type="binding site" evidence="11">
    <location>
        <position position="290"/>
    </location>
    <ligand>
        <name>L-glutamine</name>
        <dbReference type="ChEBI" id="CHEBI:58359"/>
    </ligand>
</feature>
<dbReference type="UniPathway" id="UPA00068">
    <property type="reaction ID" value="UER00171"/>
</dbReference>
<gene>
    <name evidence="11" type="primary">carA</name>
    <name evidence="13" type="ORF">D5R97_01195</name>
</gene>
<keyword evidence="11" id="KW-0028">Amino-acid biosynthesis</keyword>
<evidence type="ECO:0000313" key="14">
    <source>
        <dbReference type="Proteomes" id="UP000285138"/>
    </source>
</evidence>
<dbReference type="PANTHER" id="PTHR43418:SF7">
    <property type="entry name" value="CARBAMOYL-PHOSPHATE SYNTHASE SMALL CHAIN"/>
    <property type="match status" value="1"/>
</dbReference>
<dbReference type="PRINTS" id="PR00099">
    <property type="entry name" value="CPSGATASE"/>
</dbReference>
<keyword evidence="5 11" id="KW-0547">Nucleotide-binding</keyword>
<feature type="binding site" evidence="11">
    <location>
        <position position="292"/>
    </location>
    <ligand>
        <name>L-glutamine</name>
        <dbReference type="ChEBI" id="CHEBI:58359"/>
    </ligand>
</feature>
<feature type="binding site" evidence="11">
    <location>
        <position position="45"/>
    </location>
    <ligand>
        <name>L-glutamine</name>
        <dbReference type="ChEBI" id="CHEBI:58359"/>
    </ligand>
</feature>
<dbReference type="PRINTS" id="PR00096">
    <property type="entry name" value="GATASE"/>
</dbReference>
<keyword evidence="4 11" id="KW-0436">Ligase</keyword>
<dbReference type="GO" id="GO:0005524">
    <property type="term" value="F:ATP binding"/>
    <property type="evidence" value="ECO:0007669"/>
    <property type="project" value="UniProtKB-UniRule"/>
</dbReference>
<organism evidence="13 14">
    <name type="scientific">Candidatus Syntrophonatronum acetioxidans</name>
    <dbReference type="NCBI Taxonomy" id="1795816"/>
    <lineage>
        <taxon>Bacteria</taxon>
        <taxon>Bacillati</taxon>
        <taxon>Bacillota</taxon>
        <taxon>Clostridia</taxon>
        <taxon>Eubacteriales</taxon>
        <taxon>Syntrophomonadaceae</taxon>
        <taxon>Candidatus Syntrophonatronum</taxon>
    </lineage>
</organism>
<protein>
    <recommendedName>
        <fullName evidence="11">Carbamoyl phosphate synthase small chain</fullName>
        <ecNumber evidence="11">6.3.5.5</ecNumber>
    </recommendedName>
    <alternativeName>
        <fullName evidence="11">Carbamoyl phosphate synthetase glutamine chain</fullName>
    </alternativeName>
</protein>
<sequence length="359" mass="39849">MKAWLILEDGKVYSGESFGHEGKEGGEVVFNTGMTGYQEILSDPSYCGQIVTLTYPLIGNYGVNPFDFQSKKPLIKGLVVREYCAYPNHWQSTLHISDFLKKERIIGISGIDTRSLTRHLRKKGTMRGIITTGEEPDEDLVRQAKKVTSLSERDYVKEATTEQKHFIKGKGPHIALLDLGCKKSIIESLKDKGCAITILPASSTGEEIMSLKADGLLLSNGPGDPKTVPYTVETVKKLLGNIPLFGICLGHQILGLALGADTYKLKFGHRGTNHPVKDLKTGKVFITSQNHGYALKKESLKNKPLEVSHLNLNDFTVEGLKHMELPAFSVQFHPEGNPGPYDSVRIFDYYLEMLEKQVN</sequence>
<dbReference type="SUPFAM" id="SSF52021">
    <property type="entry name" value="Carbamoyl phosphate synthetase, small subunit N-terminal domain"/>
    <property type="match status" value="1"/>
</dbReference>
<evidence type="ECO:0000256" key="3">
    <source>
        <dbReference type="ARBA" id="ARBA00007800"/>
    </source>
</evidence>
<dbReference type="Pfam" id="PF00117">
    <property type="entry name" value="GATase"/>
    <property type="match status" value="1"/>
</dbReference>
<comment type="function">
    <text evidence="11">Small subunit of the glutamine-dependent carbamoyl phosphate synthetase (CPSase). CPSase catalyzes the formation of carbamoyl phosphate from the ammonia moiety of glutamine, carbonate, and phosphate donated by ATP, constituting the first step of 2 biosynthetic pathways, one leading to arginine and/or urea and the other to pyrimidine nucleotides. The small subunit (glutamine amidotransferase) binds and cleaves glutamine to supply the large subunit with the substrate ammonia.</text>
</comment>
<feature type="region of interest" description="CPSase" evidence="11">
    <location>
        <begin position="1"/>
        <end position="172"/>
    </location>
</feature>
<dbReference type="GO" id="GO:0006541">
    <property type="term" value="P:glutamine metabolic process"/>
    <property type="evidence" value="ECO:0007669"/>
    <property type="project" value="InterPro"/>
</dbReference>
<feature type="active site" evidence="11">
    <location>
        <position position="335"/>
    </location>
</feature>
<feature type="active site" description="Nucleophile" evidence="11">
    <location>
        <position position="248"/>
    </location>
</feature>
<dbReference type="Gene3D" id="3.50.30.20">
    <property type="entry name" value="Carbamoyl-phosphate synthase small subunit, N-terminal domain"/>
    <property type="match status" value="1"/>
</dbReference>
<comment type="catalytic activity">
    <reaction evidence="10 11">
        <text>L-glutamine + H2O = L-glutamate + NH4(+)</text>
        <dbReference type="Rhea" id="RHEA:15889"/>
        <dbReference type="ChEBI" id="CHEBI:15377"/>
        <dbReference type="ChEBI" id="CHEBI:28938"/>
        <dbReference type="ChEBI" id="CHEBI:29985"/>
        <dbReference type="ChEBI" id="CHEBI:58359"/>
    </reaction>
</comment>
<dbReference type="SUPFAM" id="SSF52317">
    <property type="entry name" value="Class I glutamine amidotransferase-like"/>
    <property type="match status" value="1"/>
</dbReference>
<keyword evidence="6 11" id="KW-0067">ATP-binding</keyword>
<proteinExistence type="inferred from homology"/>
<comment type="caution">
    <text evidence="13">The sequence shown here is derived from an EMBL/GenBank/DDBJ whole genome shotgun (WGS) entry which is preliminary data.</text>
</comment>
<reference evidence="13 14" key="1">
    <citation type="submission" date="2018-08" db="EMBL/GenBank/DDBJ databases">
        <title>The metabolism and importance of syntrophic acetate oxidation coupled to methane or sulfide production in haloalkaline environments.</title>
        <authorList>
            <person name="Timmers P.H.A."/>
            <person name="Vavourakis C.D."/>
            <person name="Sorokin D.Y."/>
            <person name="Sinninghe Damste J.S."/>
            <person name="Muyzer G."/>
            <person name="Stams A.J.M."/>
            <person name="Plugge C.M."/>
        </authorList>
    </citation>
    <scope>NUCLEOTIDE SEQUENCE [LARGE SCALE GENOMIC DNA]</scope>
    <source>
        <strain evidence="13">MSAO_Bac1</strain>
    </source>
</reference>
<dbReference type="NCBIfam" id="NF009475">
    <property type="entry name" value="PRK12838.1"/>
    <property type="match status" value="1"/>
</dbReference>
<dbReference type="CDD" id="cd01744">
    <property type="entry name" value="GATase1_CPSase"/>
    <property type="match status" value="1"/>
</dbReference>
<dbReference type="UniPathway" id="UPA00070">
    <property type="reaction ID" value="UER00115"/>
</dbReference>
<dbReference type="InterPro" id="IPR017926">
    <property type="entry name" value="GATASE"/>
</dbReference>
<feature type="binding site" evidence="11">
    <location>
        <position position="223"/>
    </location>
    <ligand>
        <name>L-glutamine</name>
        <dbReference type="ChEBI" id="CHEBI:58359"/>
    </ligand>
</feature>
<dbReference type="InterPro" id="IPR029062">
    <property type="entry name" value="Class_I_gatase-like"/>
</dbReference>
<keyword evidence="8 11" id="KW-0665">Pyrimidine biosynthesis</keyword>
<name>A0A424YI80_9FIRM</name>
<evidence type="ECO:0000256" key="1">
    <source>
        <dbReference type="ARBA" id="ARBA00004812"/>
    </source>
</evidence>
<feature type="domain" description="Carbamoyl-phosphate synthase small subunit N-terminal" evidence="12">
    <location>
        <begin position="1"/>
        <end position="131"/>
    </location>
</feature>
<evidence type="ECO:0000256" key="9">
    <source>
        <dbReference type="ARBA" id="ARBA00048816"/>
    </source>
</evidence>
<dbReference type="GO" id="GO:0006207">
    <property type="term" value="P:'de novo' pyrimidine nucleobase biosynthetic process"/>
    <property type="evidence" value="ECO:0007669"/>
    <property type="project" value="InterPro"/>
</dbReference>
<evidence type="ECO:0000256" key="10">
    <source>
        <dbReference type="ARBA" id="ARBA00049285"/>
    </source>
</evidence>
<feature type="active site" evidence="11">
    <location>
        <position position="333"/>
    </location>
</feature>
<comment type="pathway">
    <text evidence="1 11">Pyrimidine metabolism; UMP biosynthesis via de novo pathway; (S)-dihydroorotate from bicarbonate: step 1/3.</text>
</comment>
<evidence type="ECO:0000256" key="5">
    <source>
        <dbReference type="ARBA" id="ARBA00022741"/>
    </source>
</evidence>
<dbReference type="InterPro" id="IPR002474">
    <property type="entry name" value="CarbamoylP_synth_ssu_N"/>
</dbReference>
<dbReference type="InterPro" id="IPR006274">
    <property type="entry name" value="CarbamoylP_synth_ssu"/>
</dbReference>
<dbReference type="GO" id="GO:0044205">
    <property type="term" value="P:'de novo' UMP biosynthetic process"/>
    <property type="evidence" value="ECO:0007669"/>
    <property type="project" value="UniProtKB-UniRule"/>
</dbReference>
<dbReference type="AlphaFoldDB" id="A0A424YI80"/>
<keyword evidence="7 11" id="KW-0315">Glutamine amidotransferase</keyword>
<keyword evidence="11" id="KW-0055">Arginine biosynthesis</keyword>
<dbReference type="GO" id="GO:0004088">
    <property type="term" value="F:carbamoyl-phosphate synthase (glutamine-hydrolyzing) activity"/>
    <property type="evidence" value="ECO:0007669"/>
    <property type="project" value="UniProtKB-UniRule"/>
</dbReference>
<dbReference type="Proteomes" id="UP000285138">
    <property type="component" value="Unassembled WGS sequence"/>
</dbReference>
<dbReference type="Gene3D" id="3.40.50.880">
    <property type="match status" value="1"/>
</dbReference>
<dbReference type="FunFam" id="3.50.30.20:FF:000001">
    <property type="entry name" value="Carbamoyl-phosphate synthase small chain"/>
    <property type="match status" value="1"/>
</dbReference>
<dbReference type="InterPro" id="IPR035686">
    <property type="entry name" value="CPSase_GATase1"/>
</dbReference>
<evidence type="ECO:0000256" key="8">
    <source>
        <dbReference type="ARBA" id="ARBA00022975"/>
    </source>
</evidence>
<comment type="pathway">
    <text evidence="2 11">Amino-acid biosynthesis; L-arginine biosynthesis; carbamoyl phosphate from bicarbonate: step 1/1.</text>
</comment>
<dbReference type="PANTHER" id="PTHR43418">
    <property type="entry name" value="MULTIFUNCTIONAL TRYPTOPHAN BIOSYNTHESIS PROTEIN-RELATED"/>
    <property type="match status" value="1"/>
</dbReference>
<dbReference type="EMBL" id="QZAA01000043">
    <property type="protein sequence ID" value="RQD77984.1"/>
    <property type="molecule type" value="Genomic_DNA"/>
</dbReference>
<dbReference type="PRINTS" id="PR00097">
    <property type="entry name" value="ANTSNTHASEII"/>
</dbReference>
<evidence type="ECO:0000256" key="11">
    <source>
        <dbReference type="HAMAP-Rule" id="MF_01209"/>
    </source>
</evidence>
<evidence type="ECO:0000256" key="7">
    <source>
        <dbReference type="ARBA" id="ARBA00022962"/>
    </source>
</evidence>
<dbReference type="GO" id="GO:0006526">
    <property type="term" value="P:L-arginine biosynthetic process"/>
    <property type="evidence" value="ECO:0007669"/>
    <property type="project" value="UniProtKB-UniRule"/>
</dbReference>
<dbReference type="InterPro" id="IPR050472">
    <property type="entry name" value="Anth_synth/Amidotransfase"/>
</dbReference>
<accession>A0A424YI80</accession>
<evidence type="ECO:0000313" key="13">
    <source>
        <dbReference type="EMBL" id="RQD77984.1"/>
    </source>
</evidence>
<feature type="binding site" evidence="11">
    <location>
        <position position="221"/>
    </location>
    <ligand>
        <name>L-glutamine</name>
        <dbReference type="ChEBI" id="CHEBI:58359"/>
    </ligand>
</feature>
<dbReference type="GO" id="GO:0004359">
    <property type="term" value="F:glutaminase activity"/>
    <property type="evidence" value="ECO:0007669"/>
    <property type="project" value="RHEA"/>
</dbReference>
<dbReference type="NCBIfam" id="TIGR01368">
    <property type="entry name" value="CPSaseIIsmall"/>
    <property type="match status" value="1"/>
</dbReference>
<dbReference type="HAMAP" id="MF_01209">
    <property type="entry name" value="CPSase_S_chain"/>
    <property type="match status" value="1"/>
</dbReference>
<dbReference type="Pfam" id="PF00988">
    <property type="entry name" value="CPSase_sm_chain"/>
    <property type="match status" value="1"/>
</dbReference>
<feature type="binding site" evidence="11">
    <location>
        <position position="293"/>
    </location>
    <ligand>
        <name>L-glutamine</name>
        <dbReference type="ChEBI" id="CHEBI:58359"/>
    </ligand>
</feature>
<evidence type="ECO:0000259" key="12">
    <source>
        <dbReference type="SMART" id="SM01097"/>
    </source>
</evidence>
<dbReference type="SMART" id="SM01097">
    <property type="entry name" value="CPSase_sm_chain"/>
    <property type="match status" value="1"/>
</dbReference>
<evidence type="ECO:0000256" key="4">
    <source>
        <dbReference type="ARBA" id="ARBA00022598"/>
    </source>
</evidence>
<comment type="similarity">
    <text evidence="3 11">Belongs to the CarA family.</text>
</comment>
<feature type="binding site" evidence="11">
    <location>
        <position position="252"/>
    </location>
    <ligand>
        <name>L-glutamine</name>
        <dbReference type="ChEBI" id="CHEBI:58359"/>
    </ligand>
</feature>
<evidence type="ECO:0000256" key="6">
    <source>
        <dbReference type="ARBA" id="ARBA00022840"/>
    </source>
</evidence>
<feature type="binding site" evidence="11">
    <location>
        <position position="249"/>
    </location>
    <ligand>
        <name>L-glutamine</name>
        <dbReference type="ChEBI" id="CHEBI:58359"/>
    </ligand>
</feature>
<evidence type="ECO:0000256" key="2">
    <source>
        <dbReference type="ARBA" id="ARBA00005077"/>
    </source>
</evidence>
<dbReference type="PROSITE" id="PS51273">
    <property type="entry name" value="GATASE_TYPE_1"/>
    <property type="match status" value="1"/>
</dbReference>
<comment type="subunit">
    <text evidence="11">Composed of two chains; the small (or glutamine) chain promotes the hydrolysis of glutamine to ammonia, which is used by the large (or ammonia) chain to synthesize carbamoyl phosphate. Tetramer of heterodimers (alpha,beta)4.</text>
</comment>